<dbReference type="NCBIfam" id="TIGR01974">
    <property type="entry name" value="NDH_I_L"/>
    <property type="match status" value="1"/>
</dbReference>
<feature type="transmembrane region" description="Helical" evidence="17">
    <location>
        <begin position="614"/>
        <end position="633"/>
    </location>
</feature>
<keyword evidence="22" id="KW-0560">Oxidoreductase</keyword>
<evidence type="ECO:0000256" key="3">
    <source>
        <dbReference type="ARBA" id="ARBA00012944"/>
    </source>
</evidence>
<keyword evidence="8" id="KW-0999">Mitochondrion inner membrane</keyword>
<dbReference type="InterPro" id="IPR003945">
    <property type="entry name" value="NU5C-like"/>
</dbReference>
<dbReference type="GO" id="GO:0003954">
    <property type="term" value="F:NADH dehydrogenase activity"/>
    <property type="evidence" value="ECO:0007669"/>
    <property type="project" value="TreeGrafter"/>
</dbReference>
<feature type="transmembrane region" description="Helical" evidence="17">
    <location>
        <begin position="409"/>
        <end position="430"/>
    </location>
</feature>
<dbReference type="Gene3D" id="1.20.5.2700">
    <property type="match status" value="1"/>
</dbReference>
<evidence type="ECO:0000256" key="7">
    <source>
        <dbReference type="ARBA" id="ARBA00022692"/>
    </source>
</evidence>
<name>A0A2D2LYZ0_RHOMI</name>
<keyword evidence="6" id="KW-0679">Respiratory chain</keyword>
<comment type="function">
    <text evidence="1">Core subunit of the mitochondrial membrane respiratory chain NADH dehydrogenase (Complex I) that is believed to belong to the minimal assembly required for catalysis. Complex I functions in the transfer of electrons from NADH to the respiratory chain. The immediate electron acceptor for the enzyme is believed to be ubiquinone.</text>
</comment>
<feature type="transmembrane region" description="Helical" evidence="17">
    <location>
        <begin position="203"/>
        <end position="222"/>
    </location>
</feature>
<keyword evidence="12 17" id="KW-0520">NAD</keyword>
<feature type="transmembrane region" description="Helical" evidence="17">
    <location>
        <begin position="113"/>
        <end position="129"/>
    </location>
</feature>
<evidence type="ECO:0000256" key="9">
    <source>
        <dbReference type="ARBA" id="ARBA00022967"/>
    </source>
</evidence>
<keyword evidence="5 17" id="KW-0813">Transport</keyword>
<comment type="subcellular location">
    <subcellularLocation>
        <location evidence="2">Mitochondrion inner membrane</location>
        <topology evidence="2">Multi-pass membrane protein</topology>
    </subcellularLocation>
</comment>
<dbReference type="InterPro" id="IPR001516">
    <property type="entry name" value="Proton_antipo_N"/>
</dbReference>
<evidence type="ECO:0000256" key="13">
    <source>
        <dbReference type="ARBA" id="ARBA00023075"/>
    </source>
</evidence>
<dbReference type="GO" id="GO:0008137">
    <property type="term" value="F:NADH dehydrogenase (ubiquinone) activity"/>
    <property type="evidence" value="ECO:0007669"/>
    <property type="project" value="UniProtKB-EC"/>
</dbReference>
<dbReference type="GO" id="GO:0015990">
    <property type="term" value="P:electron transport coupled proton transport"/>
    <property type="evidence" value="ECO:0007669"/>
    <property type="project" value="TreeGrafter"/>
</dbReference>
<comment type="catalytic activity">
    <reaction evidence="16 17">
        <text>a ubiquinone + NADH + 5 H(+)(in) = a ubiquinol + NAD(+) + 4 H(+)(out)</text>
        <dbReference type="Rhea" id="RHEA:29091"/>
        <dbReference type="Rhea" id="RHEA-COMP:9565"/>
        <dbReference type="Rhea" id="RHEA-COMP:9566"/>
        <dbReference type="ChEBI" id="CHEBI:15378"/>
        <dbReference type="ChEBI" id="CHEBI:16389"/>
        <dbReference type="ChEBI" id="CHEBI:17976"/>
        <dbReference type="ChEBI" id="CHEBI:57540"/>
        <dbReference type="ChEBI" id="CHEBI:57945"/>
        <dbReference type="EC" id="7.1.1.2"/>
    </reaction>
</comment>
<feature type="domain" description="NADH dehydrogenase subunit 5 C-terminal" evidence="21">
    <location>
        <begin position="424"/>
        <end position="628"/>
    </location>
</feature>
<keyword evidence="13 17" id="KW-0830">Ubiquinone</keyword>
<dbReference type="EMBL" id="MF694646">
    <property type="protein sequence ID" value="ATR80239.1"/>
    <property type="molecule type" value="Genomic_DNA"/>
</dbReference>
<evidence type="ECO:0000256" key="18">
    <source>
        <dbReference type="SAM" id="SignalP"/>
    </source>
</evidence>
<keyword evidence="7 17" id="KW-0812">Transmembrane</keyword>
<comment type="function">
    <text evidence="17">Core subunit of the mitochondrial membrane respiratory chain NADH dehydrogenase (Complex I) which catalyzes electron transfer from NADH through the respiratory chain, using ubiquinone as an electron acceptor. Essential for the catalytic activity and assembly of complex I.</text>
</comment>
<evidence type="ECO:0000256" key="8">
    <source>
        <dbReference type="ARBA" id="ARBA00022792"/>
    </source>
</evidence>
<dbReference type="AlphaFoldDB" id="A0A2D2LYZ0"/>
<evidence type="ECO:0000256" key="14">
    <source>
        <dbReference type="ARBA" id="ARBA00023128"/>
    </source>
</evidence>
<dbReference type="GeneID" id="35092717"/>
<organism evidence="22">
    <name type="scientific">Rhodotorula mucilaginosa</name>
    <name type="common">Yeast</name>
    <name type="synonym">Rhodotorula rubra</name>
    <dbReference type="NCBI Taxonomy" id="5537"/>
    <lineage>
        <taxon>Eukaryota</taxon>
        <taxon>Fungi</taxon>
        <taxon>Dikarya</taxon>
        <taxon>Basidiomycota</taxon>
        <taxon>Pucciniomycotina</taxon>
        <taxon>Microbotryomycetes</taxon>
        <taxon>Sporidiobolales</taxon>
        <taxon>Sporidiobolaceae</taxon>
        <taxon>Rhodotorula</taxon>
    </lineage>
</organism>
<feature type="transmembrane region" description="Helical" evidence="17">
    <location>
        <begin position="243"/>
        <end position="261"/>
    </location>
</feature>
<accession>A0A2D2LYZ0</accession>
<feature type="transmembrane region" description="Helical" evidence="17">
    <location>
        <begin position="273"/>
        <end position="294"/>
    </location>
</feature>
<dbReference type="NCBIfam" id="NF005141">
    <property type="entry name" value="PRK06590.1"/>
    <property type="match status" value="1"/>
</dbReference>
<dbReference type="PANTHER" id="PTHR42829:SF2">
    <property type="entry name" value="NADH-UBIQUINONE OXIDOREDUCTASE CHAIN 5"/>
    <property type="match status" value="1"/>
</dbReference>
<keyword evidence="15 17" id="KW-0472">Membrane</keyword>
<dbReference type="Pfam" id="PF00361">
    <property type="entry name" value="Proton_antipo_M"/>
    <property type="match status" value="1"/>
</dbReference>
<dbReference type="InterPro" id="IPR010934">
    <property type="entry name" value="NADH_DH_su5_C"/>
</dbReference>
<feature type="transmembrane region" description="Helical" evidence="17">
    <location>
        <begin position="135"/>
        <end position="155"/>
    </location>
</feature>
<protein>
    <recommendedName>
        <fullName evidence="4 17">NADH-ubiquinone oxidoreductase chain 5</fullName>
        <ecNumber evidence="3 17">7.1.1.2</ecNumber>
    </recommendedName>
</protein>
<dbReference type="GO" id="GO:0005743">
    <property type="term" value="C:mitochondrial inner membrane"/>
    <property type="evidence" value="ECO:0007669"/>
    <property type="project" value="UniProtKB-SubCell"/>
</dbReference>
<evidence type="ECO:0000256" key="6">
    <source>
        <dbReference type="ARBA" id="ARBA00022660"/>
    </source>
</evidence>
<comment type="similarity">
    <text evidence="17">Belongs to the complex I subunit 5 family.</text>
</comment>
<evidence type="ECO:0000256" key="11">
    <source>
        <dbReference type="ARBA" id="ARBA00022989"/>
    </source>
</evidence>
<evidence type="ECO:0000256" key="15">
    <source>
        <dbReference type="ARBA" id="ARBA00023136"/>
    </source>
</evidence>
<feature type="transmembrane region" description="Helical" evidence="17">
    <location>
        <begin position="645"/>
        <end position="663"/>
    </location>
</feature>
<evidence type="ECO:0000256" key="2">
    <source>
        <dbReference type="ARBA" id="ARBA00004448"/>
    </source>
</evidence>
<evidence type="ECO:0000256" key="4">
    <source>
        <dbReference type="ARBA" id="ARBA00021096"/>
    </source>
</evidence>
<feature type="signal peptide" evidence="18">
    <location>
        <begin position="1"/>
        <end position="16"/>
    </location>
</feature>
<dbReference type="GO" id="GO:0042773">
    <property type="term" value="P:ATP synthesis coupled electron transport"/>
    <property type="evidence" value="ECO:0007669"/>
    <property type="project" value="InterPro"/>
</dbReference>
<gene>
    <name evidence="22" type="primary">nad5</name>
</gene>
<dbReference type="InterPro" id="IPR001750">
    <property type="entry name" value="ND/Mrp_TM"/>
</dbReference>
<feature type="domain" description="NADH:quinone oxidoreductase/Mrp antiporter transmembrane" evidence="19">
    <location>
        <begin position="132"/>
        <end position="410"/>
    </location>
</feature>
<dbReference type="Pfam" id="PF06455">
    <property type="entry name" value="NADH5_C"/>
    <property type="match status" value="1"/>
</dbReference>
<evidence type="ECO:0000256" key="5">
    <source>
        <dbReference type="ARBA" id="ARBA00022448"/>
    </source>
</evidence>
<dbReference type="Pfam" id="PF00662">
    <property type="entry name" value="Proton_antipo_N"/>
    <property type="match status" value="1"/>
</dbReference>
<dbReference type="RefSeq" id="YP_009443037.1">
    <property type="nucleotide sequence ID" value="NC_036340.1"/>
</dbReference>
<evidence type="ECO:0000313" key="22">
    <source>
        <dbReference type="EMBL" id="ATR80239.1"/>
    </source>
</evidence>
<feature type="transmembrane region" description="Helical" evidence="17">
    <location>
        <begin position="368"/>
        <end position="389"/>
    </location>
</feature>
<feature type="transmembrane region" description="Helical" evidence="17">
    <location>
        <begin position="83"/>
        <end position="101"/>
    </location>
</feature>
<evidence type="ECO:0000259" key="20">
    <source>
        <dbReference type="Pfam" id="PF00662"/>
    </source>
</evidence>
<feature type="transmembrane region" description="Helical" evidence="17">
    <location>
        <begin position="507"/>
        <end position="527"/>
    </location>
</feature>
<feature type="chain" id="PRO_5013770197" description="NADH-ubiquinone oxidoreductase chain 5" evidence="18">
    <location>
        <begin position="17"/>
        <end position="668"/>
    </location>
</feature>
<reference evidence="22" key="1">
    <citation type="journal article" date="2017" name="PeerJ">
        <title>Whole genome sequencing of Rhodotorula mucilaginosa isolated from the chewing stick (Distemonanthus benthamianus): insights into Rhodotorula phylogeny, mitogenome dynamics and carotenoid biosynthesis.</title>
        <authorList>
            <person name="Gan H.M."/>
            <person name="Thomas B.N."/>
            <person name="Cavanaugh N.T."/>
            <person name="Morales G.H."/>
            <person name="Mayers A.N."/>
            <person name="Savka M.A."/>
            <person name="Hudson A.O."/>
        </authorList>
    </citation>
    <scope>NUCLEOTIDE SEQUENCE</scope>
    <source>
        <strain evidence="22">RIT389</strain>
    </source>
</reference>
<keyword evidence="10" id="KW-0249">Electron transport</keyword>
<feature type="transmembrane region" description="Helical" evidence="17">
    <location>
        <begin position="301"/>
        <end position="319"/>
    </location>
</feature>
<dbReference type="PANTHER" id="PTHR42829">
    <property type="entry name" value="NADH-UBIQUINONE OXIDOREDUCTASE CHAIN 5"/>
    <property type="match status" value="1"/>
</dbReference>
<dbReference type="EC" id="7.1.1.2" evidence="3 17"/>
<keyword evidence="9" id="KW-1278">Translocase</keyword>
<feature type="domain" description="NADH-Ubiquinone oxidoreductase (complex I) chain 5 N-terminal" evidence="20">
    <location>
        <begin position="64"/>
        <end position="114"/>
    </location>
</feature>
<evidence type="ECO:0000256" key="1">
    <source>
        <dbReference type="ARBA" id="ARBA00003257"/>
    </source>
</evidence>
<keyword evidence="18" id="KW-0732">Signal</keyword>
<evidence type="ECO:0000259" key="21">
    <source>
        <dbReference type="Pfam" id="PF06455"/>
    </source>
</evidence>
<evidence type="ECO:0000256" key="10">
    <source>
        <dbReference type="ARBA" id="ARBA00022982"/>
    </source>
</evidence>
<geneLocation type="mitochondrion" evidence="22"/>
<feature type="transmembrane region" description="Helical" evidence="17">
    <location>
        <begin position="176"/>
        <end position="197"/>
    </location>
</feature>
<evidence type="ECO:0000259" key="19">
    <source>
        <dbReference type="Pfam" id="PF00361"/>
    </source>
</evidence>
<keyword evidence="11 17" id="KW-1133">Transmembrane helix</keyword>
<dbReference type="PRINTS" id="PR01435">
    <property type="entry name" value="NPOXDRDTASE5"/>
</dbReference>
<keyword evidence="14 17" id="KW-0496">Mitochondrion</keyword>
<evidence type="ECO:0000256" key="17">
    <source>
        <dbReference type="RuleBase" id="RU003404"/>
    </source>
</evidence>
<evidence type="ECO:0000256" key="16">
    <source>
        <dbReference type="ARBA" id="ARBA00049551"/>
    </source>
</evidence>
<sequence length="668" mass="72758">MYLSILALPLLGAASAGLLGRKLGVTGAQIVTTVCMCSSALLSIVAFYEVALCGSSVSIYLSSWIDSGLMSVDWAFMFDSLTVSMLLPVTLVSSMVHIYSMSYMAADPHNQRFFSYLSMFTFFMLVLVAGDNYFILFLGWEGIGVSSYLLINFWFTRVQANKSAIKAMTVNRVGDMFLTIAFFGVFWAFGNLDYATVFSLSPYMNETVLTLIGLLFLLAAMGKSAQLGLHMWLPDAMEGPTPVSALIHAATLVTAGVYLLLRSSPLLEFAPTTLVVITWVGAITAFFAATTGLLQNDIKRVIAYSTCSQMGYLFMAVGISQYSVALFHLVNHAFFKAVLFLAAGGVLHSMADQQDMRRLGGLINLLPFTYTIILIGSLSLMAIPFLTGFYSKDLILESGYATYTMSGHIVYWLGTLTAMITAFYSFRLISMTFLTTPNAPKVDYEHTHEQDMITVIPLVILAVMSIFFGYIAKDSFVGMGSDMLATSLFVHPSHVTLVEAEFSIPTFYKNLPAMGTIAGASLALLFYHRLANFTVDLALSDLGKRVYTFFNAKWYFDAVVNHYVIGKALALGGITSKVLDRGAIELLGPFGLTSSLYGGSHTIARLDTGVVTQYALYIMIGLISITLLLFVPILSGVSLDNIGDLRLILIYVAGLLFVTGASSSKRTA</sequence>
<feature type="transmembrane region" description="Helical" evidence="17">
    <location>
        <begin position="451"/>
        <end position="472"/>
    </location>
</feature>
<proteinExistence type="inferred from homology"/>
<evidence type="ECO:0000256" key="12">
    <source>
        <dbReference type="ARBA" id="ARBA00023027"/>
    </source>
</evidence>
<dbReference type="PRINTS" id="PR01434">
    <property type="entry name" value="NADHDHGNASE5"/>
</dbReference>
<feature type="transmembrane region" description="Helical" evidence="17">
    <location>
        <begin position="325"/>
        <end position="347"/>
    </location>
</feature>
<dbReference type="InterPro" id="IPR018393">
    <property type="entry name" value="NADHpl_OxRdtase_5_subgr"/>
</dbReference>